<protein>
    <submittedName>
        <fullName evidence="1">Uncharacterized protein</fullName>
    </submittedName>
</protein>
<reference evidence="1" key="1">
    <citation type="submission" date="2020-05" db="EMBL/GenBank/DDBJ databases">
        <title>Genomic insights into acetone-butanol-ethanol (ABE) fermentation by sequencing solventogenic clostridia strains.</title>
        <authorList>
            <person name="Brown S."/>
        </authorList>
    </citation>
    <scope>NUCLEOTIDE SEQUENCE</scope>
    <source>
        <strain evidence="1">DJ126</strain>
    </source>
</reference>
<dbReference type="AlphaFoldDB" id="A0A9Q5GGU8"/>
<evidence type="ECO:0000313" key="2">
    <source>
        <dbReference type="Proteomes" id="UP000821656"/>
    </source>
</evidence>
<accession>A0A9Q5GGU8</accession>
<sequence length="99" mass="11891">MNIIEILWKIGYDVLKSDSEKCEYTIMYAPERKRRMWKQIKDGDITVENELLNDIYTVTVGEVCFNQCGDLYVEFVDVNTKKCIDFYEHKNMKEDELYK</sequence>
<comment type="caution">
    <text evidence="1">The sequence shown here is derived from an EMBL/GenBank/DDBJ whole genome shotgun (WGS) entry which is preliminary data.</text>
</comment>
<evidence type="ECO:0000313" key="1">
    <source>
        <dbReference type="EMBL" id="NRV08156.1"/>
    </source>
</evidence>
<name>A0A9Q5GGU8_CLOBE</name>
<dbReference type="RefSeq" id="WP_077304654.1">
    <property type="nucleotide sequence ID" value="NZ_CP016090.1"/>
</dbReference>
<dbReference type="EMBL" id="JABSXK010000001">
    <property type="protein sequence ID" value="NRV08156.1"/>
    <property type="molecule type" value="Genomic_DNA"/>
</dbReference>
<gene>
    <name evidence="1" type="ORF">DFH45_001119</name>
</gene>
<dbReference type="Proteomes" id="UP000821656">
    <property type="component" value="Unassembled WGS sequence"/>
</dbReference>
<proteinExistence type="predicted"/>
<organism evidence="1 2">
    <name type="scientific">Clostridium beijerinckii</name>
    <name type="common">Clostridium MP</name>
    <dbReference type="NCBI Taxonomy" id="1520"/>
    <lineage>
        <taxon>Bacteria</taxon>
        <taxon>Bacillati</taxon>
        <taxon>Bacillota</taxon>
        <taxon>Clostridia</taxon>
        <taxon>Eubacteriales</taxon>
        <taxon>Clostridiaceae</taxon>
        <taxon>Clostridium</taxon>
    </lineage>
</organism>